<name>A0ABP6QD44_9ACTN</name>
<dbReference type="CDD" id="cd07043">
    <property type="entry name" value="STAS_anti-anti-sigma_factors"/>
    <property type="match status" value="1"/>
</dbReference>
<gene>
    <name evidence="2" type="ORF">GCM10010468_40080</name>
</gene>
<feature type="domain" description="STAS" evidence="1">
    <location>
        <begin position="213"/>
        <end position="302"/>
    </location>
</feature>
<dbReference type="InterPro" id="IPR025847">
    <property type="entry name" value="MEDS_domain"/>
</dbReference>
<dbReference type="Pfam" id="PF14417">
    <property type="entry name" value="MEDS"/>
    <property type="match status" value="1"/>
</dbReference>
<proteinExistence type="predicted"/>
<dbReference type="RefSeq" id="WP_344830382.1">
    <property type="nucleotide sequence ID" value="NZ_BAAAUV010000009.1"/>
</dbReference>
<dbReference type="InterPro" id="IPR036513">
    <property type="entry name" value="STAS_dom_sf"/>
</dbReference>
<evidence type="ECO:0000313" key="3">
    <source>
        <dbReference type="Proteomes" id="UP001501237"/>
    </source>
</evidence>
<dbReference type="EMBL" id="BAAAUV010000009">
    <property type="protein sequence ID" value="GAA3217382.1"/>
    <property type="molecule type" value="Genomic_DNA"/>
</dbReference>
<accession>A0ABP6QD44</accession>
<dbReference type="Gene3D" id="3.30.750.24">
    <property type="entry name" value="STAS domain"/>
    <property type="match status" value="1"/>
</dbReference>
<organism evidence="2 3">
    <name type="scientific">Actinocorallia longicatena</name>
    <dbReference type="NCBI Taxonomy" id="111803"/>
    <lineage>
        <taxon>Bacteria</taxon>
        <taxon>Bacillati</taxon>
        <taxon>Actinomycetota</taxon>
        <taxon>Actinomycetes</taxon>
        <taxon>Streptosporangiales</taxon>
        <taxon>Thermomonosporaceae</taxon>
        <taxon>Actinocorallia</taxon>
    </lineage>
</organism>
<dbReference type="PROSITE" id="PS50801">
    <property type="entry name" value="STAS"/>
    <property type="match status" value="1"/>
</dbReference>
<dbReference type="Proteomes" id="UP001501237">
    <property type="component" value="Unassembled WGS sequence"/>
</dbReference>
<keyword evidence="3" id="KW-1185">Reference proteome</keyword>
<dbReference type="InterPro" id="IPR002645">
    <property type="entry name" value="STAS_dom"/>
</dbReference>
<dbReference type="SUPFAM" id="SSF52091">
    <property type="entry name" value="SpoIIaa-like"/>
    <property type="match status" value="1"/>
</dbReference>
<evidence type="ECO:0000259" key="1">
    <source>
        <dbReference type="PROSITE" id="PS50801"/>
    </source>
</evidence>
<comment type="caution">
    <text evidence="2">The sequence shown here is derived from an EMBL/GenBank/DDBJ whole genome shotgun (WGS) entry which is preliminary data.</text>
</comment>
<dbReference type="Pfam" id="PF13466">
    <property type="entry name" value="STAS_2"/>
    <property type="match status" value="1"/>
</dbReference>
<dbReference type="InterPro" id="IPR058548">
    <property type="entry name" value="MlaB-like_STAS"/>
</dbReference>
<protein>
    <recommendedName>
        <fullName evidence="1">STAS domain-containing protein</fullName>
    </recommendedName>
</protein>
<sequence length="302" mass="33200">MTSPSESRARSRAIGGMKFGDHLCLPYDNDLERRSALFTFVSDGLAQGHKVVYVSDGVAPDAVLGWLREEPEADLVDFDDALKNDHLVILPAESAYLATGRFDPDEIVALFGTHLEMALLQDHSGLRLTCEKTFSLRGWPGSDRFAEFEEKIEQIFQTMPVSAMALCQYDTRWFGRRSLERLLAVHAGGNARVDDVHDDGTLRIAPRFTPPGLSLHGTIEESSLPALSGALATLAERTDLLCLDLSGVGFCDMAGLRLLLDARISAEGRERQVMLREVPESIVELLRAAGWEGLPGLYVEEG</sequence>
<evidence type="ECO:0000313" key="2">
    <source>
        <dbReference type="EMBL" id="GAA3217382.1"/>
    </source>
</evidence>
<reference evidence="3" key="1">
    <citation type="journal article" date="2019" name="Int. J. Syst. Evol. Microbiol.">
        <title>The Global Catalogue of Microorganisms (GCM) 10K type strain sequencing project: providing services to taxonomists for standard genome sequencing and annotation.</title>
        <authorList>
            <consortium name="The Broad Institute Genomics Platform"/>
            <consortium name="The Broad Institute Genome Sequencing Center for Infectious Disease"/>
            <person name="Wu L."/>
            <person name="Ma J."/>
        </authorList>
    </citation>
    <scope>NUCLEOTIDE SEQUENCE [LARGE SCALE GENOMIC DNA]</scope>
    <source>
        <strain evidence="3">JCM 9377</strain>
    </source>
</reference>